<keyword evidence="4 6" id="KW-1133">Transmembrane helix</keyword>
<dbReference type="InterPro" id="IPR020846">
    <property type="entry name" value="MFS_dom"/>
</dbReference>
<comment type="subcellular location">
    <subcellularLocation>
        <location evidence="1">Cell membrane</location>
        <topology evidence="1">Multi-pass membrane protein</topology>
    </subcellularLocation>
</comment>
<dbReference type="GO" id="GO:0022857">
    <property type="term" value="F:transmembrane transporter activity"/>
    <property type="evidence" value="ECO:0007669"/>
    <property type="project" value="InterPro"/>
</dbReference>
<keyword evidence="3 6" id="KW-0812">Transmembrane</keyword>
<name>A0A7X6PL54_9CORY</name>
<dbReference type="SUPFAM" id="SSF103473">
    <property type="entry name" value="MFS general substrate transporter"/>
    <property type="match status" value="1"/>
</dbReference>
<evidence type="ECO:0000256" key="6">
    <source>
        <dbReference type="SAM" id="Phobius"/>
    </source>
</evidence>
<keyword evidence="5 6" id="KW-0472">Membrane</keyword>
<reference evidence="8 9" key="1">
    <citation type="journal article" date="2020" name="Biotechnol. Biofuels">
        <title>New insights from the biogas microbiome by comprehensive genome-resolved metagenomics of nearly 1600 species originating from multiple anaerobic digesters.</title>
        <authorList>
            <person name="Campanaro S."/>
            <person name="Treu L."/>
            <person name="Rodriguez-R L.M."/>
            <person name="Kovalovszki A."/>
            <person name="Ziels R.M."/>
            <person name="Maus I."/>
            <person name="Zhu X."/>
            <person name="Kougias P.G."/>
            <person name="Basile A."/>
            <person name="Luo G."/>
            <person name="Schluter A."/>
            <person name="Konstantinidis K.T."/>
            <person name="Angelidaki I."/>
        </authorList>
    </citation>
    <scope>NUCLEOTIDE SEQUENCE [LARGE SCALE GENOMIC DNA]</scope>
    <source>
        <strain evidence="8">AS15tlH2ME_198</strain>
    </source>
</reference>
<evidence type="ECO:0000256" key="2">
    <source>
        <dbReference type="ARBA" id="ARBA00022448"/>
    </source>
</evidence>
<feature type="transmembrane region" description="Helical" evidence="6">
    <location>
        <begin position="377"/>
        <end position="399"/>
    </location>
</feature>
<dbReference type="InterPro" id="IPR036259">
    <property type="entry name" value="MFS_trans_sf"/>
</dbReference>
<evidence type="ECO:0000256" key="1">
    <source>
        <dbReference type="ARBA" id="ARBA00004651"/>
    </source>
</evidence>
<evidence type="ECO:0000256" key="3">
    <source>
        <dbReference type="ARBA" id="ARBA00022692"/>
    </source>
</evidence>
<dbReference type="PANTHER" id="PTHR42718">
    <property type="entry name" value="MAJOR FACILITATOR SUPERFAMILY MULTIDRUG TRANSPORTER MFSC"/>
    <property type="match status" value="1"/>
</dbReference>
<evidence type="ECO:0000256" key="5">
    <source>
        <dbReference type="ARBA" id="ARBA00023136"/>
    </source>
</evidence>
<feature type="transmembrane region" description="Helical" evidence="6">
    <location>
        <begin position="293"/>
        <end position="311"/>
    </location>
</feature>
<dbReference type="InterPro" id="IPR011701">
    <property type="entry name" value="MFS"/>
</dbReference>
<evidence type="ECO:0000313" key="9">
    <source>
        <dbReference type="Proteomes" id="UP000557899"/>
    </source>
</evidence>
<feature type="domain" description="Major facilitator superfamily (MFS) profile" evidence="7">
    <location>
        <begin position="21"/>
        <end position="403"/>
    </location>
</feature>
<evidence type="ECO:0000313" key="8">
    <source>
        <dbReference type="EMBL" id="NLA54987.1"/>
    </source>
</evidence>
<feature type="transmembrane region" description="Helical" evidence="6">
    <location>
        <begin position="227"/>
        <end position="248"/>
    </location>
</feature>
<gene>
    <name evidence="8" type="ORF">GX859_01610</name>
</gene>
<sequence>MHTPPAFLTRPPRSPSFPGVLERPPVLVAFLVLLTLTVLSQLYGALVLGPAAARDLGAAPATADWVQTLFGASYAVGFLLWGPMVDRYGPRRCLLTGLAVLVTATVLVAAAPSMEWLLAGRVLQGAGAAGFAPSVFAYVGARLPGAVRMIAVTVLTSSFLAAAAIAQVSVQLVLMVGSWRWFFAASAVVLAAGWVVVAIAVRPVSPGAPAGGNPATVLVGLIRQRRVSLLLGATLAVLGPFVALYAALGLSNRYPDSELLMLRLSAVPALIWAGAASRWLIGVSPRARMLTAFAGGAAAALFLTFAGGTALGAGVGMFVLAACVSVLAPATIQALTALAPAQQGSVTTLYTFSLFLGASLAPLPVTALAGAVPQAALVNGTALLAVPCLLLALYSTALATRPQ</sequence>
<dbReference type="Pfam" id="PF07690">
    <property type="entry name" value="MFS_1"/>
    <property type="match status" value="1"/>
</dbReference>
<feature type="transmembrane region" description="Helical" evidence="6">
    <location>
        <begin position="118"/>
        <end position="139"/>
    </location>
</feature>
<dbReference type="PANTHER" id="PTHR42718:SF9">
    <property type="entry name" value="MAJOR FACILITATOR SUPERFAMILY MULTIDRUG TRANSPORTER MFSC"/>
    <property type="match status" value="1"/>
</dbReference>
<feature type="transmembrane region" description="Helical" evidence="6">
    <location>
        <begin position="146"/>
        <end position="169"/>
    </location>
</feature>
<evidence type="ECO:0000256" key="4">
    <source>
        <dbReference type="ARBA" id="ARBA00022989"/>
    </source>
</evidence>
<dbReference type="PROSITE" id="PS50850">
    <property type="entry name" value="MFS"/>
    <property type="match status" value="1"/>
</dbReference>
<feature type="transmembrane region" description="Helical" evidence="6">
    <location>
        <begin position="350"/>
        <end position="371"/>
    </location>
</feature>
<comment type="caution">
    <text evidence="8">The sequence shown here is derived from an EMBL/GenBank/DDBJ whole genome shotgun (WGS) entry which is preliminary data.</text>
</comment>
<organism evidence="8 9">
    <name type="scientific">Corynebacterium humireducens</name>
    <dbReference type="NCBI Taxonomy" id="1223514"/>
    <lineage>
        <taxon>Bacteria</taxon>
        <taxon>Bacillati</taxon>
        <taxon>Actinomycetota</taxon>
        <taxon>Actinomycetes</taxon>
        <taxon>Mycobacteriales</taxon>
        <taxon>Corynebacteriaceae</taxon>
        <taxon>Corynebacterium</taxon>
    </lineage>
</organism>
<feature type="transmembrane region" description="Helical" evidence="6">
    <location>
        <begin position="260"/>
        <end position="281"/>
    </location>
</feature>
<dbReference type="GO" id="GO:0005886">
    <property type="term" value="C:plasma membrane"/>
    <property type="evidence" value="ECO:0007669"/>
    <property type="project" value="UniProtKB-SubCell"/>
</dbReference>
<feature type="transmembrane region" description="Helical" evidence="6">
    <location>
        <begin position="26"/>
        <end position="53"/>
    </location>
</feature>
<dbReference type="Proteomes" id="UP000557899">
    <property type="component" value="Unassembled WGS sequence"/>
</dbReference>
<feature type="transmembrane region" description="Helical" evidence="6">
    <location>
        <begin position="65"/>
        <end position="81"/>
    </location>
</feature>
<dbReference type="AlphaFoldDB" id="A0A7X6PL54"/>
<protein>
    <submittedName>
        <fullName evidence="8">MFS transporter</fullName>
    </submittedName>
</protein>
<keyword evidence="2" id="KW-0813">Transport</keyword>
<feature type="transmembrane region" description="Helical" evidence="6">
    <location>
        <begin position="93"/>
        <end position="112"/>
    </location>
</feature>
<accession>A0A7X6PL54</accession>
<dbReference type="Gene3D" id="1.20.1250.20">
    <property type="entry name" value="MFS general substrate transporter like domains"/>
    <property type="match status" value="1"/>
</dbReference>
<dbReference type="EMBL" id="JAAZHI010000032">
    <property type="protein sequence ID" value="NLA54987.1"/>
    <property type="molecule type" value="Genomic_DNA"/>
</dbReference>
<feature type="transmembrane region" description="Helical" evidence="6">
    <location>
        <begin position="181"/>
        <end position="201"/>
    </location>
</feature>
<feature type="transmembrane region" description="Helical" evidence="6">
    <location>
        <begin position="317"/>
        <end position="338"/>
    </location>
</feature>
<proteinExistence type="predicted"/>
<evidence type="ECO:0000259" key="7">
    <source>
        <dbReference type="PROSITE" id="PS50850"/>
    </source>
</evidence>